<sequence>MTRVSFYILKGTKAFDRQVFACRLIEKAYKQGHQIYIHTDDLEQADQINQTLWSFRADSFVPHQLADESSATDCPVLIGYNTKPPRLMDLLINLATEQPIFFSQFERVAEFINDDKQLKLMGRERYRFYQQRGYELTTHKI</sequence>
<protein>
    <recommendedName>
        <fullName evidence="2">DNA polymerase III subunit chi</fullName>
    </recommendedName>
</protein>
<evidence type="ECO:0000313" key="1">
    <source>
        <dbReference type="EMBL" id="KKN34989.1"/>
    </source>
</evidence>
<dbReference type="PANTHER" id="PTHR38767:SF1">
    <property type="entry name" value="DNA POLYMERASE III SUBUNIT CHI"/>
    <property type="match status" value="1"/>
</dbReference>
<gene>
    <name evidence="1" type="ORF">LCGC14_0788170</name>
</gene>
<accession>A0A0F9PXM5</accession>
<dbReference type="EMBL" id="LAZR01002071">
    <property type="protein sequence ID" value="KKN34989.1"/>
    <property type="molecule type" value="Genomic_DNA"/>
</dbReference>
<reference evidence="1" key="1">
    <citation type="journal article" date="2015" name="Nature">
        <title>Complex archaea that bridge the gap between prokaryotes and eukaryotes.</title>
        <authorList>
            <person name="Spang A."/>
            <person name="Saw J.H."/>
            <person name="Jorgensen S.L."/>
            <person name="Zaremba-Niedzwiedzka K."/>
            <person name="Martijn J."/>
            <person name="Lind A.E."/>
            <person name="van Eijk R."/>
            <person name="Schleper C."/>
            <person name="Guy L."/>
            <person name="Ettema T.J."/>
        </authorList>
    </citation>
    <scope>NUCLEOTIDE SEQUENCE</scope>
</reference>
<dbReference type="Pfam" id="PF04364">
    <property type="entry name" value="DNA_pol3_chi"/>
    <property type="match status" value="1"/>
</dbReference>
<dbReference type="GO" id="GO:0006260">
    <property type="term" value="P:DNA replication"/>
    <property type="evidence" value="ECO:0007669"/>
    <property type="project" value="InterPro"/>
</dbReference>
<dbReference type="GO" id="GO:0003677">
    <property type="term" value="F:DNA binding"/>
    <property type="evidence" value="ECO:0007669"/>
    <property type="project" value="InterPro"/>
</dbReference>
<dbReference type="InterPro" id="IPR036768">
    <property type="entry name" value="PolIII_chi_sf"/>
</dbReference>
<dbReference type="AlphaFoldDB" id="A0A0F9PXM5"/>
<dbReference type="GO" id="GO:0032298">
    <property type="term" value="P:positive regulation of DNA-templated DNA replication initiation"/>
    <property type="evidence" value="ECO:0007669"/>
    <property type="project" value="TreeGrafter"/>
</dbReference>
<proteinExistence type="predicted"/>
<dbReference type="GO" id="GO:0003887">
    <property type="term" value="F:DNA-directed DNA polymerase activity"/>
    <property type="evidence" value="ECO:0007669"/>
    <property type="project" value="InterPro"/>
</dbReference>
<evidence type="ECO:0008006" key="2">
    <source>
        <dbReference type="Google" id="ProtNLM"/>
    </source>
</evidence>
<comment type="caution">
    <text evidence="1">The sequence shown here is derived from an EMBL/GenBank/DDBJ whole genome shotgun (WGS) entry which is preliminary data.</text>
</comment>
<dbReference type="PANTHER" id="PTHR38767">
    <property type="entry name" value="DNA POLYMERASE III SUBUNIT CHI"/>
    <property type="match status" value="1"/>
</dbReference>
<organism evidence="1">
    <name type="scientific">marine sediment metagenome</name>
    <dbReference type="NCBI Taxonomy" id="412755"/>
    <lineage>
        <taxon>unclassified sequences</taxon>
        <taxon>metagenomes</taxon>
        <taxon>ecological metagenomes</taxon>
    </lineage>
</organism>
<dbReference type="InterPro" id="IPR007459">
    <property type="entry name" value="DNA_pol3_chi"/>
</dbReference>
<dbReference type="Gene3D" id="3.40.50.10110">
    <property type="entry name" value="DNA polymerase III subunit chi"/>
    <property type="match status" value="1"/>
</dbReference>
<name>A0A0F9PXM5_9ZZZZ</name>
<dbReference type="SUPFAM" id="SSF102400">
    <property type="entry name" value="DNA polymerase III chi subunit"/>
    <property type="match status" value="1"/>
</dbReference>